<name>A0A803MN51_CHEQI</name>
<feature type="region of interest" description="Disordered" evidence="1">
    <location>
        <begin position="194"/>
        <end position="219"/>
    </location>
</feature>
<evidence type="ECO:0000313" key="3">
    <source>
        <dbReference type="Proteomes" id="UP000596660"/>
    </source>
</evidence>
<reference evidence="2" key="1">
    <citation type="journal article" date="2017" name="Nature">
        <title>The genome of Chenopodium quinoa.</title>
        <authorList>
            <person name="Jarvis D.E."/>
            <person name="Ho Y.S."/>
            <person name="Lightfoot D.J."/>
            <person name="Schmoeckel S.M."/>
            <person name="Li B."/>
            <person name="Borm T.J.A."/>
            <person name="Ohyanagi H."/>
            <person name="Mineta K."/>
            <person name="Michell C.T."/>
            <person name="Saber N."/>
            <person name="Kharbatia N.M."/>
            <person name="Rupper R.R."/>
            <person name="Sharp A.R."/>
            <person name="Dally N."/>
            <person name="Boughton B.A."/>
            <person name="Woo Y.H."/>
            <person name="Gao G."/>
            <person name="Schijlen E.G.W.M."/>
            <person name="Guo X."/>
            <person name="Momin A.A."/>
            <person name="Negrao S."/>
            <person name="Al-Babili S."/>
            <person name="Gehring C."/>
            <person name="Roessner U."/>
            <person name="Jung C."/>
            <person name="Murphy K."/>
            <person name="Arold S.T."/>
            <person name="Gojobori T."/>
            <person name="van der Linden C.G."/>
            <person name="van Loo E.N."/>
            <person name="Jellen E.N."/>
            <person name="Maughan P.J."/>
            <person name="Tester M."/>
        </authorList>
    </citation>
    <scope>NUCLEOTIDE SEQUENCE [LARGE SCALE GENOMIC DNA]</scope>
    <source>
        <strain evidence="2">cv. PI 614886</strain>
    </source>
</reference>
<reference evidence="2" key="2">
    <citation type="submission" date="2021-03" db="UniProtKB">
        <authorList>
            <consortium name="EnsemblPlants"/>
        </authorList>
    </citation>
    <scope>IDENTIFICATION</scope>
</reference>
<dbReference type="Proteomes" id="UP000596660">
    <property type="component" value="Unplaced"/>
</dbReference>
<dbReference type="Pfam" id="PF07797">
    <property type="entry name" value="DUF1639"/>
    <property type="match status" value="1"/>
</dbReference>
<evidence type="ECO:0000313" key="2">
    <source>
        <dbReference type="EnsemblPlants" id="AUR62032702-RA:cds"/>
    </source>
</evidence>
<dbReference type="KEGG" id="cqi:110704774"/>
<organism evidence="2 3">
    <name type="scientific">Chenopodium quinoa</name>
    <name type="common">Quinoa</name>
    <dbReference type="NCBI Taxonomy" id="63459"/>
    <lineage>
        <taxon>Eukaryota</taxon>
        <taxon>Viridiplantae</taxon>
        <taxon>Streptophyta</taxon>
        <taxon>Embryophyta</taxon>
        <taxon>Tracheophyta</taxon>
        <taxon>Spermatophyta</taxon>
        <taxon>Magnoliopsida</taxon>
        <taxon>eudicotyledons</taxon>
        <taxon>Gunneridae</taxon>
        <taxon>Pentapetalae</taxon>
        <taxon>Caryophyllales</taxon>
        <taxon>Chenopodiaceae</taxon>
        <taxon>Chenopodioideae</taxon>
        <taxon>Atripliceae</taxon>
        <taxon>Chenopodium</taxon>
    </lineage>
</organism>
<dbReference type="OMA" id="AVWPKLY"/>
<dbReference type="PANTHER" id="PTHR33130">
    <property type="entry name" value="PUTATIVE (DUF1639)-RELATED"/>
    <property type="match status" value="1"/>
</dbReference>
<dbReference type="PANTHER" id="PTHR33130:SF12">
    <property type="entry name" value="EXPRESSED PROTEIN"/>
    <property type="match status" value="1"/>
</dbReference>
<dbReference type="AlphaFoldDB" id="A0A803MN51"/>
<dbReference type="OrthoDB" id="2018605at2759"/>
<dbReference type="Gramene" id="AUR62032702-RA">
    <property type="protein sequence ID" value="AUR62032702-RA:cds"/>
    <property type="gene ID" value="AUR62032702"/>
</dbReference>
<evidence type="ECO:0000256" key="1">
    <source>
        <dbReference type="SAM" id="MobiDB-lite"/>
    </source>
</evidence>
<keyword evidence="3" id="KW-1185">Reference proteome</keyword>
<dbReference type="EnsemblPlants" id="AUR62032702-RA">
    <property type="protein sequence ID" value="AUR62032702-RA:cds"/>
    <property type="gene ID" value="AUR62032702"/>
</dbReference>
<accession>A0A803MN51</accession>
<proteinExistence type="predicted"/>
<dbReference type="RefSeq" id="XP_021738277.1">
    <property type="nucleotide sequence ID" value="XM_021882585.1"/>
</dbReference>
<gene>
    <name evidence="2" type="primary">LOC110704774</name>
</gene>
<sequence length="219" mass="24639">MERREEKNQIKSTEPEFVLQWGKRLRCVRVKNPNFSSKSTGGIRQKITSRIVTTDAAGDPSFSPLHRTNNNNTSTNHNHRGSDASGHLKSPEKEESYYTTRGSTVGDERENGKSIIMAEGNGFGITAQERGGLVWPKLFVSLSSKEKEEDFLAMKGCKLPQRPKKRAKLVQRTLLLVSPGAWLSDMCQERYEVREKKTPKKRPRGLKAMGMGTIDSDSE</sequence>
<dbReference type="InterPro" id="IPR012438">
    <property type="entry name" value="DUF1639"/>
</dbReference>
<dbReference type="GeneID" id="110704774"/>
<protein>
    <submittedName>
        <fullName evidence="2">Uncharacterized protein</fullName>
    </submittedName>
</protein>
<feature type="compositionally biased region" description="Low complexity" evidence="1">
    <location>
        <begin position="66"/>
        <end position="76"/>
    </location>
</feature>
<feature type="region of interest" description="Disordered" evidence="1">
    <location>
        <begin position="55"/>
        <end position="108"/>
    </location>
</feature>